<evidence type="ECO:0000256" key="1">
    <source>
        <dbReference type="ARBA" id="ARBA00022729"/>
    </source>
</evidence>
<keyword evidence="1 3" id="KW-0732">Signal</keyword>
<feature type="region of interest" description="Disordered" evidence="2">
    <location>
        <begin position="177"/>
        <end position="217"/>
    </location>
</feature>
<reference evidence="4" key="1">
    <citation type="journal article" date="2011" name="Plant Physiol.">
        <title>Comprehensive sequence analysis of 24,783 barley full-length cDNAs derived from 12 clone libraries.</title>
        <authorList>
            <person name="Matsumoto T."/>
            <person name="Tanaka T."/>
            <person name="Sakai H."/>
            <person name="Amano N."/>
            <person name="Kanamori H."/>
            <person name="Kurita K."/>
            <person name="Kikuta A."/>
            <person name="Kamiya K."/>
            <person name="Yamamoto M."/>
            <person name="Ikawa H."/>
            <person name="Fujii N."/>
            <person name="Hori K."/>
            <person name="Itoh T."/>
            <person name="Sato K."/>
        </authorList>
    </citation>
    <scope>NUCLEOTIDE SEQUENCE</scope>
    <source>
        <tissue evidence="4">Shoot</tissue>
    </source>
</reference>
<feature type="signal peptide" evidence="3">
    <location>
        <begin position="1"/>
        <end position="19"/>
    </location>
</feature>
<organism evidence="4">
    <name type="scientific">Hordeum vulgare subsp. vulgare</name>
    <name type="common">Domesticated barley</name>
    <dbReference type="NCBI Taxonomy" id="112509"/>
    <lineage>
        <taxon>Eukaryota</taxon>
        <taxon>Viridiplantae</taxon>
        <taxon>Streptophyta</taxon>
        <taxon>Embryophyta</taxon>
        <taxon>Tracheophyta</taxon>
        <taxon>Spermatophyta</taxon>
        <taxon>Magnoliopsida</taxon>
        <taxon>Liliopsida</taxon>
        <taxon>Poales</taxon>
        <taxon>Poaceae</taxon>
        <taxon>BOP clade</taxon>
        <taxon>Pooideae</taxon>
        <taxon>Triticodae</taxon>
        <taxon>Triticeae</taxon>
        <taxon>Hordeinae</taxon>
        <taxon>Hordeum</taxon>
    </lineage>
</organism>
<protein>
    <submittedName>
        <fullName evidence="4">Predicted protein</fullName>
    </submittedName>
</protein>
<evidence type="ECO:0000256" key="3">
    <source>
        <dbReference type="SAM" id="SignalP"/>
    </source>
</evidence>
<dbReference type="CDD" id="cd22191">
    <property type="entry name" value="DPBB_RlpA_EXP_N-like"/>
    <property type="match status" value="1"/>
</dbReference>
<feature type="chain" id="PRO_5003275461" evidence="3">
    <location>
        <begin position="20"/>
        <end position="361"/>
    </location>
</feature>
<evidence type="ECO:0000313" key="4">
    <source>
        <dbReference type="EMBL" id="BAJ91355.1"/>
    </source>
</evidence>
<dbReference type="PANTHER" id="PTHR31836">
    <property type="match status" value="1"/>
</dbReference>
<feature type="compositionally biased region" description="Low complexity" evidence="2">
    <location>
        <begin position="233"/>
        <end position="255"/>
    </location>
</feature>
<feature type="region of interest" description="Disordered" evidence="2">
    <location>
        <begin position="233"/>
        <end position="256"/>
    </location>
</feature>
<dbReference type="InterPro" id="IPR051477">
    <property type="entry name" value="Expansin_CellWall"/>
</dbReference>
<dbReference type="PANTHER" id="PTHR31836:SF24">
    <property type="entry name" value="RLPA-LIKE PROTEIN DOUBLE-PSI BETA-BARREL DOMAIN-CONTAINING PROTEIN"/>
    <property type="match status" value="1"/>
</dbReference>
<dbReference type="SUPFAM" id="SSF50685">
    <property type="entry name" value="Barwin-like endoglucanases"/>
    <property type="match status" value="1"/>
</dbReference>
<evidence type="ECO:0000256" key="2">
    <source>
        <dbReference type="SAM" id="MobiDB-lite"/>
    </source>
</evidence>
<dbReference type="InterPro" id="IPR036908">
    <property type="entry name" value="RlpA-like_sf"/>
</dbReference>
<accession>F2D8D4</accession>
<name>F2D8D4_HORVV</name>
<dbReference type="EMBL" id="AK360146">
    <property type="protein sequence ID" value="BAJ91355.1"/>
    <property type="molecule type" value="mRNA"/>
</dbReference>
<sequence length="361" mass="36563">MFSKTAVVAFAALAGSVSAAPIEISANVADPASIDVAAPAGWASGYLEDYETFRVRYIAVGCDYHVGQPAGSSKAEYYETCCHPILANQTLAEVRPAYCLPSDSVSAEIQSIVATATWVKEAAVTEFVGAASSVAAGVANITSAAGENLSSVTYTDAKETATLAVLTGSDAPAATAAPAAASSSTQEAVASSSSTEEAASSTYEAPASTSSTYEAPTSTSVYVAPTPTSTYVAPTTSEAPAPAATTAETQNTASTGGDVHYGQATFFYQNGVSGACGQVNSDSTPLVALPAQYWGWNGGSSPSQYCGQYIQVTRGDRSVNALVADLCPSCIGADSIDLSSGAFNQIAPPDEGSVSISWKFI</sequence>
<feature type="compositionally biased region" description="Low complexity" evidence="2">
    <location>
        <begin position="177"/>
        <end position="212"/>
    </location>
</feature>
<proteinExistence type="evidence at transcript level"/>
<dbReference type="Gene3D" id="2.40.40.10">
    <property type="entry name" value="RlpA-like domain"/>
    <property type="match status" value="1"/>
</dbReference>
<dbReference type="AlphaFoldDB" id="F2D8D4"/>